<evidence type="ECO:0000256" key="6">
    <source>
        <dbReference type="ARBA" id="ARBA00009541"/>
    </source>
</evidence>
<reference evidence="12 13" key="1">
    <citation type="submission" date="2024-09" db="EMBL/GenBank/DDBJ databases">
        <title>Taxonomic and Genotyping Characterization of Leptospira Strains isolated from Multiple Sources in Colombia highlights the importance of intermediate species.</title>
        <authorList>
            <person name="Torres Higuera L."/>
            <person name="Rojas Tapias D."/>
            <person name="Jimenez Velasquez S."/>
            <person name="Renjifo Ibanez C."/>
        </authorList>
    </citation>
    <scope>NUCLEOTIDE SEQUENCE [LARGE SCALE GENOMIC DNA]</scope>
    <source>
        <strain evidence="12 13">Lep080</strain>
    </source>
</reference>
<evidence type="ECO:0000256" key="2">
    <source>
        <dbReference type="ARBA" id="ARBA00001936"/>
    </source>
</evidence>
<dbReference type="EC" id="5.1.3.1" evidence="7 10"/>
<sequence>MKISASILATQLSGLANIVPSFKKEGIDLVHMDVMDGNFVPQISFGEAINKEVKAMTSIPLDVHLMVEKPENHVHKYYELAPYCITFHAETTRFPIRLAQEIKKNGTKVGVSLNPGTPVVVLETLLPYIDLVLIMTVEPGFYGQKFVDGGMDKIRKVKSLISSYPIELEVDGGVNDSNIQELSQAGVDICVVGAGLFKTGDPSENGIRLKKIAAEASR</sequence>
<evidence type="ECO:0000256" key="1">
    <source>
        <dbReference type="ARBA" id="ARBA00001782"/>
    </source>
</evidence>
<dbReference type="Proteomes" id="UP001580391">
    <property type="component" value="Unassembled WGS sequence"/>
</dbReference>
<protein>
    <recommendedName>
        <fullName evidence="7 10">Ribulose-phosphate 3-epimerase</fullName>
        <ecNumber evidence="7 10">5.1.3.1</ecNumber>
    </recommendedName>
</protein>
<dbReference type="PANTHER" id="PTHR11749">
    <property type="entry name" value="RIBULOSE-5-PHOSPHATE-3-EPIMERASE"/>
    <property type="match status" value="1"/>
</dbReference>
<accession>A0ABV5BPQ0</accession>
<organism evidence="12 13">
    <name type="scientific">Leptospira wolffii</name>
    <dbReference type="NCBI Taxonomy" id="409998"/>
    <lineage>
        <taxon>Bacteria</taxon>
        <taxon>Pseudomonadati</taxon>
        <taxon>Spirochaetota</taxon>
        <taxon>Spirochaetia</taxon>
        <taxon>Leptospirales</taxon>
        <taxon>Leptospiraceae</taxon>
        <taxon>Leptospira</taxon>
    </lineage>
</organism>
<comment type="similarity">
    <text evidence="6 11">Belongs to the ribulose-phosphate 3-epimerase family.</text>
</comment>
<keyword evidence="13" id="KW-1185">Reference proteome</keyword>
<evidence type="ECO:0000256" key="8">
    <source>
        <dbReference type="ARBA" id="ARBA00022723"/>
    </source>
</evidence>
<evidence type="ECO:0000256" key="5">
    <source>
        <dbReference type="ARBA" id="ARBA00001954"/>
    </source>
</evidence>
<dbReference type="Gene3D" id="3.20.20.70">
    <property type="entry name" value="Aldolase class I"/>
    <property type="match status" value="1"/>
</dbReference>
<dbReference type="RefSeq" id="WP_016544560.1">
    <property type="nucleotide sequence ID" value="NZ_JBHILI010000007.1"/>
</dbReference>
<evidence type="ECO:0000313" key="12">
    <source>
        <dbReference type="EMBL" id="MFB5737282.1"/>
    </source>
</evidence>
<keyword evidence="9 11" id="KW-0413">Isomerase</keyword>
<keyword evidence="8" id="KW-0479">Metal-binding</keyword>
<dbReference type="PIRSF" id="PIRSF001461">
    <property type="entry name" value="RPE"/>
    <property type="match status" value="1"/>
</dbReference>
<evidence type="ECO:0000256" key="4">
    <source>
        <dbReference type="ARBA" id="ARBA00001947"/>
    </source>
</evidence>
<dbReference type="GO" id="GO:0004750">
    <property type="term" value="F:D-ribulose-phosphate 3-epimerase activity"/>
    <property type="evidence" value="ECO:0007669"/>
    <property type="project" value="UniProtKB-EC"/>
</dbReference>
<proteinExistence type="inferred from homology"/>
<dbReference type="NCBIfam" id="TIGR01163">
    <property type="entry name" value="rpe"/>
    <property type="match status" value="1"/>
</dbReference>
<dbReference type="InterPro" id="IPR026019">
    <property type="entry name" value="Ribul_P_3_epim"/>
</dbReference>
<evidence type="ECO:0000313" key="13">
    <source>
        <dbReference type="Proteomes" id="UP001580391"/>
    </source>
</evidence>
<comment type="catalytic activity">
    <reaction evidence="1 11">
        <text>D-ribulose 5-phosphate = D-xylulose 5-phosphate</text>
        <dbReference type="Rhea" id="RHEA:13677"/>
        <dbReference type="ChEBI" id="CHEBI:57737"/>
        <dbReference type="ChEBI" id="CHEBI:58121"/>
        <dbReference type="EC" id="5.1.3.1"/>
    </reaction>
</comment>
<dbReference type="Pfam" id="PF00834">
    <property type="entry name" value="Ribul_P_3_epim"/>
    <property type="match status" value="1"/>
</dbReference>
<dbReference type="SUPFAM" id="SSF51366">
    <property type="entry name" value="Ribulose-phoshate binding barrel"/>
    <property type="match status" value="1"/>
</dbReference>
<comment type="cofactor">
    <cofactor evidence="5">
        <name>Fe(2+)</name>
        <dbReference type="ChEBI" id="CHEBI:29033"/>
    </cofactor>
</comment>
<dbReference type="InterPro" id="IPR011060">
    <property type="entry name" value="RibuloseP-bd_barrel"/>
</dbReference>
<dbReference type="EMBL" id="JBHILJ010000006">
    <property type="protein sequence ID" value="MFB5737282.1"/>
    <property type="molecule type" value="Genomic_DNA"/>
</dbReference>
<comment type="cofactor">
    <cofactor evidence="4">
        <name>Zn(2+)</name>
        <dbReference type="ChEBI" id="CHEBI:29105"/>
    </cofactor>
</comment>
<dbReference type="CDD" id="cd00429">
    <property type="entry name" value="RPE"/>
    <property type="match status" value="1"/>
</dbReference>
<evidence type="ECO:0000256" key="3">
    <source>
        <dbReference type="ARBA" id="ARBA00001941"/>
    </source>
</evidence>
<evidence type="ECO:0000256" key="11">
    <source>
        <dbReference type="PIRNR" id="PIRNR001461"/>
    </source>
</evidence>
<name>A0ABV5BPQ0_9LEPT</name>
<comment type="caution">
    <text evidence="12">The sequence shown here is derived from an EMBL/GenBank/DDBJ whole genome shotgun (WGS) entry which is preliminary data.</text>
</comment>
<keyword evidence="11" id="KW-0119">Carbohydrate metabolism</keyword>
<dbReference type="InterPro" id="IPR013785">
    <property type="entry name" value="Aldolase_TIM"/>
</dbReference>
<dbReference type="InterPro" id="IPR000056">
    <property type="entry name" value="Ribul_P_3_epim-like"/>
</dbReference>
<evidence type="ECO:0000256" key="10">
    <source>
        <dbReference type="NCBIfam" id="TIGR01163"/>
    </source>
</evidence>
<gene>
    <name evidence="12" type="primary">rpe</name>
    <name evidence="12" type="ORF">ACE5IX_12225</name>
</gene>
<comment type="cofactor">
    <cofactor evidence="3">
        <name>Co(2+)</name>
        <dbReference type="ChEBI" id="CHEBI:48828"/>
    </cofactor>
</comment>
<evidence type="ECO:0000256" key="7">
    <source>
        <dbReference type="ARBA" id="ARBA00013188"/>
    </source>
</evidence>
<evidence type="ECO:0000256" key="9">
    <source>
        <dbReference type="ARBA" id="ARBA00023235"/>
    </source>
</evidence>
<comment type="cofactor">
    <cofactor evidence="2">
        <name>Mn(2+)</name>
        <dbReference type="ChEBI" id="CHEBI:29035"/>
    </cofactor>
</comment>
<dbReference type="PROSITE" id="PS01086">
    <property type="entry name" value="RIBUL_P_3_EPIMER_2"/>
    <property type="match status" value="1"/>
</dbReference>
<dbReference type="NCBIfam" id="NF004076">
    <property type="entry name" value="PRK05581.1-4"/>
    <property type="match status" value="1"/>
</dbReference>